<evidence type="ECO:0008006" key="3">
    <source>
        <dbReference type="Google" id="ProtNLM"/>
    </source>
</evidence>
<organism evidence="1 2">
    <name type="scientific">Dolichospermum planctonicum</name>
    <dbReference type="NCBI Taxonomy" id="136072"/>
    <lineage>
        <taxon>Bacteria</taxon>
        <taxon>Bacillati</taxon>
        <taxon>Cyanobacteriota</taxon>
        <taxon>Cyanophyceae</taxon>
        <taxon>Nostocales</taxon>
        <taxon>Aphanizomenonaceae</taxon>
        <taxon>Dolichospermum</taxon>
    </lineage>
</organism>
<protein>
    <recommendedName>
        <fullName evidence="3">DUF488 domain-containing protein</fullName>
    </recommendedName>
</protein>
<dbReference type="AlphaFoldDB" id="A0A480ABB1"/>
<dbReference type="PANTHER" id="PTHR39337:SF1">
    <property type="entry name" value="BLR5642 PROTEIN"/>
    <property type="match status" value="1"/>
</dbReference>
<dbReference type="PANTHER" id="PTHR39337">
    <property type="entry name" value="BLR5642 PROTEIN"/>
    <property type="match status" value="1"/>
</dbReference>
<dbReference type="Pfam" id="PF04343">
    <property type="entry name" value="DUF488"/>
    <property type="match status" value="1"/>
</dbReference>
<dbReference type="EMBL" id="BJCF01000012">
    <property type="protein sequence ID" value="GCL41792.1"/>
    <property type="molecule type" value="Genomic_DNA"/>
</dbReference>
<reference evidence="2" key="1">
    <citation type="submission" date="2019-02" db="EMBL/GenBank/DDBJ databases">
        <title>Draft genome sequence of Dolichospermum planctonicum NIES-80.</title>
        <authorList>
            <person name="Yamaguchi H."/>
            <person name="Suzuki S."/>
            <person name="Kawachi M."/>
        </authorList>
    </citation>
    <scope>NUCLEOTIDE SEQUENCE [LARGE SCALE GENOMIC DNA]</scope>
    <source>
        <strain evidence="2">NIES-80</strain>
    </source>
</reference>
<dbReference type="Proteomes" id="UP000299367">
    <property type="component" value="Unassembled WGS sequence"/>
</dbReference>
<evidence type="ECO:0000313" key="1">
    <source>
        <dbReference type="EMBL" id="GCL41792.1"/>
    </source>
</evidence>
<gene>
    <name evidence="1" type="ORF">NIES80_14890</name>
</gene>
<sequence length="225" mass="25479">MKIFTIGHSNHTIETFIELLHQHQVTALADVRSSPYSRRFPQFNQSALKTALKTVNIAYVPLGDNLGARPRDRNCYINGMARYDLIAATEAFKIGLNRLIQGSEKYQISLMCAEQDPIVCHRAILICPHLKNAGLEIHHIHKNGDLESNEDLENRVLKQNNLYKLSAKLSADLPSPVKQLSLFDLQLDFPPIQTLEKPLSRAELVEKAYQLQSEKVAYTETTDDD</sequence>
<proteinExistence type="predicted"/>
<comment type="caution">
    <text evidence="1">The sequence shown here is derived from an EMBL/GenBank/DDBJ whole genome shotgun (WGS) entry which is preliminary data.</text>
</comment>
<dbReference type="InterPro" id="IPR007438">
    <property type="entry name" value="DUF488"/>
</dbReference>
<dbReference type="OrthoDB" id="9789109at2"/>
<dbReference type="RefSeq" id="WP_137907479.1">
    <property type="nucleotide sequence ID" value="NZ_BJCF01000012.1"/>
</dbReference>
<name>A0A480ABB1_9CYAN</name>
<accession>A0A480ABB1</accession>
<evidence type="ECO:0000313" key="2">
    <source>
        <dbReference type="Proteomes" id="UP000299367"/>
    </source>
</evidence>